<evidence type="ECO:0000313" key="2">
    <source>
        <dbReference type="EMBL" id="KAF2148632.1"/>
    </source>
</evidence>
<organism evidence="2 3">
    <name type="scientific">Myriangium duriaei CBS 260.36</name>
    <dbReference type="NCBI Taxonomy" id="1168546"/>
    <lineage>
        <taxon>Eukaryota</taxon>
        <taxon>Fungi</taxon>
        <taxon>Dikarya</taxon>
        <taxon>Ascomycota</taxon>
        <taxon>Pezizomycotina</taxon>
        <taxon>Dothideomycetes</taxon>
        <taxon>Dothideomycetidae</taxon>
        <taxon>Myriangiales</taxon>
        <taxon>Myriangiaceae</taxon>
        <taxon>Myriangium</taxon>
    </lineage>
</organism>
<dbReference type="AlphaFoldDB" id="A0A9P4MD77"/>
<protein>
    <recommendedName>
        <fullName evidence="1">2EXR domain-containing protein</fullName>
    </recommendedName>
</protein>
<dbReference type="Proteomes" id="UP000799439">
    <property type="component" value="Unassembled WGS sequence"/>
</dbReference>
<dbReference type="Pfam" id="PF20150">
    <property type="entry name" value="2EXR"/>
    <property type="match status" value="1"/>
</dbReference>
<sequence length="269" mass="31831">MSPSFQLFSSLPPEVRNEVWSCALPMQRGPFLHFYEKGCWTVQIIERGDSNYSYQHPEQNIYQEFRHDQLDNARLNLHLLFVNKEARGIALSWIRQYTFERRLLPHKQYPVYIRHFNAESDALYVSDALYEQFIMESFDQGLSIGVAHQCRVFIKKIAISQRLLQKEVESFHEVWREWMPVRMLCIVVDPPAELDSPQDEVQQHWSFENTQGGSFSFTPTRNKFFFEGRRCPGDESIFSLMERTCAVLKDDLAESWCEFEIRPVFAIKI</sequence>
<reference evidence="2" key="1">
    <citation type="journal article" date="2020" name="Stud. Mycol.">
        <title>101 Dothideomycetes genomes: a test case for predicting lifestyles and emergence of pathogens.</title>
        <authorList>
            <person name="Haridas S."/>
            <person name="Albert R."/>
            <person name="Binder M."/>
            <person name="Bloem J."/>
            <person name="Labutti K."/>
            <person name="Salamov A."/>
            <person name="Andreopoulos B."/>
            <person name="Baker S."/>
            <person name="Barry K."/>
            <person name="Bills G."/>
            <person name="Bluhm B."/>
            <person name="Cannon C."/>
            <person name="Castanera R."/>
            <person name="Culley D."/>
            <person name="Daum C."/>
            <person name="Ezra D."/>
            <person name="Gonzalez J."/>
            <person name="Henrissat B."/>
            <person name="Kuo A."/>
            <person name="Liang C."/>
            <person name="Lipzen A."/>
            <person name="Lutzoni F."/>
            <person name="Magnuson J."/>
            <person name="Mondo S."/>
            <person name="Nolan M."/>
            <person name="Ohm R."/>
            <person name="Pangilinan J."/>
            <person name="Park H.-J."/>
            <person name="Ramirez L."/>
            <person name="Alfaro M."/>
            <person name="Sun H."/>
            <person name="Tritt A."/>
            <person name="Yoshinaga Y."/>
            <person name="Zwiers L.-H."/>
            <person name="Turgeon B."/>
            <person name="Goodwin S."/>
            <person name="Spatafora J."/>
            <person name="Crous P."/>
            <person name="Grigoriev I."/>
        </authorList>
    </citation>
    <scope>NUCLEOTIDE SEQUENCE</scope>
    <source>
        <strain evidence="2">CBS 260.36</strain>
    </source>
</reference>
<feature type="domain" description="2EXR" evidence="1">
    <location>
        <begin position="5"/>
        <end position="122"/>
    </location>
</feature>
<evidence type="ECO:0000313" key="3">
    <source>
        <dbReference type="Proteomes" id="UP000799439"/>
    </source>
</evidence>
<name>A0A9P4MD77_9PEZI</name>
<evidence type="ECO:0000259" key="1">
    <source>
        <dbReference type="Pfam" id="PF20150"/>
    </source>
</evidence>
<proteinExistence type="predicted"/>
<dbReference type="InterPro" id="IPR045518">
    <property type="entry name" value="2EXR"/>
</dbReference>
<gene>
    <name evidence="2" type="ORF">K461DRAFT_282091</name>
</gene>
<keyword evidence="3" id="KW-1185">Reference proteome</keyword>
<accession>A0A9P4MD77</accession>
<comment type="caution">
    <text evidence="2">The sequence shown here is derived from an EMBL/GenBank/DDBJ whole genome shotgun (WGS) entry which is preliminary data.</text>
</comment>
<dbReference type="EMBL" id="ML996092">
    <property type="protein sequence ID" value="KAF2148632.1"/>
    <property type="molecule type" value="Genomic_DNA"/>
</dbReference>
<dbReference type="OrthoDB" id="3546385at2759"/>